<organism evidence="1 2">
    <name type="scientific">Propioniciclava coleopterorum</name>
    <dbReference type="NCBI Taxonomy" id="2714937"/>
    <lineage>
        <taxon>Bacteria</taxon>
        <taxon>Bacillati</taxon>
        <taxon>Actinomycetota</taxon>
        <taxon>Actinomycetes</taxon>
        <taxon>Propionibacteriales</taxon>
        <taxon>Propionibacteriaceae</taxon>
        <taxon>Propioniciclava</taxon>
    </lineage>
</organism>
<dbReference type="Proteomes" id="UP000501058">
    <property type="component" value="Chromosome"/>
</dbReference>
<accession>A0A6G7Y8H3</accession>
<proteinExistence type="predicted"/>
<dbReference type="KEGG" id="prv:G7070_12470"/>
<dbReference type="AlphaFoldDB" id="A0A6G7Y8H3"/>
<sequence length="55" mass="5978">MTASDKQVDRIVARATAQDPVAARLHAVLRSFRNAGNDPDGYARDLLALSALLER</sequence>
<dbReference type="RefSeq" id="WP_166234003.1">
    <property type="nucleotide sequence ID" value="NZ_CP049865.1"/>
</dbReference>
<dbReference type="EMBL" id="CP049865">
    <property type="protein sequence ID" value="QIK72931.1"/>
    <property type="molecule type" value="Genomic_DNA"/>
</dbReference>
<name>A0A6G7Y8H3_9ACTN</name>
<gene>
    <name evidence="1" type="ORF">G7070_12470</name>
</gene>
<protein>
    <submittedName>
        <fullName evidence="1">Uncharacterized protein</fullName>
    </submittedName>
</protein>
<evidence type="ECO:0000313" key="1">
    <source>
        <dbReference type="EMBL" id="QIK72931.1"/>
    </source>
</evidence>
<evidence type="ECO:0000313" key="2">
    <source>
        <dbReference type="Proteomes" id="UP000501058"/>
    </source>
</evidence>
<reference evidence="1 2" key="1">
    <citation type="submission" date="2020-03" db="EMBL/GenBank/DDBJ databases">
        <title>Propioniciclava sp. nov., isolated from Hydrophilus acuminatus.</title>
        <authorList>
            <person name="Hyun D.-W."/>
            <person name="Bae J.-W."/>
        </authorList>
    </citation>
    <scope>NUCLEOTIDE SEQUENCE [LARGE SCALE GENOMIC DNA]</scope>
    <source>
        <strain evidence="1 2">HDW11</strain>
    </source>
</reference>
<keyword evidence="2" id="KW-1185">Reference proteome</keyword>